<proteinExistence type="predicted"/>
<dbReference type="Gene3D" id="6.10.250.2440">
    <property type="match status" value="2"/>
</dbReference>
<accession>A0A0C2XLB5</accession>
<dbReference type="AlphaFoldDB" id="A0A0C2XLB5"/>
<reference evidence="2 3" key="1">
    <citation type="submission" date="2014-04" db="EMBL/GenBank/DDBJ databases">
        <title>Evolutionary Origins and Diversification of the Mycorrhizal Mutualists.</title>
        <authorList>
            <consortium name="DOE Joint Genome Institute"/>
            <consortium name="Mycorrhizal Genomics Consortium"/>
            <person name="Kohler A."/>
            <person name="Kuo A."/>
            <person name="Nagy L.G."/>
            <person name="Floudas D."/>
            <person name="Copeland A."/>
            <person name="Barry K.W."/>
            <person name="Cichocki N."/>
            <person name="Veneault-Fourrey C."/>
            <person name="LaButti K."/>
            <person name="Lindquist E.A."/>
            <person name="Lipzen A."/>
            <person name="Lundell T."/>
            <person name="Morin E."/>
            <person name="Murat C."/>
            <person name="Riley R."/>
            <person name="Ohm R."/>
            <person name="Sun H."/>
            <person name="Tunlid A."/>
            <person name="Henrissat B."/>
            <person name="Grigoriev I.V."/>
            <person name="Hibbett D.S."/>
            <person name="Martin F."/>
        </authorList>
    </citation>
    <scope>NUCLEOTIDE SEQUENCE [LARGE SCALE GENOMIC DNA]</scope>
    <source>
        <strain evidence="2 3">Koide BX008</strain>
    </source>
</reference>
<dbReference type="OrthoDB" id="2348401at2759"/>
<dbReference type="InParanoid" id="A0A0C2XLB5"/>
<dbReference type="InterPro" id="IPR007250">
    <property type="entry name" value="HSP9_HSP12"/>
</dbReference>
<evidence type="ECO:0000256" key="1">
    <source>
        <dbReference type="SAM" id="MobiDB-lite"/>
    </source>
</evidence>
<dbReference type="PIRSF" id="PIRSF002590">
    <property type="entry name" value="HSP9/HSP12_fun"/>
    <property type="match status" value="1"/>
</dbReference>
<gene>
    <name evidence="2" type="ORF">M378DRAFT_69288</name>
</gene>
<feature type="compositionally biased region" description="Polar residues" evidence="1">
    <location>
        <begin position="40"/>
        <end position="70"/>
    </location>
</feature>
<keyword evidence="3" id="KW-1185">Reference proteome</keyword>
<dbReference type="Pfam" id="PF04119">
    <property type="entry name" value="HSP9_HSP12"/>
    <property type="match status" value="1"/>
</dbReference>
<evidence type="ECO:0000313" key="3">
    <source>
        <dbReference type="Proteomes" id="UP000054549"/>
    </source>
</evidence>
<dbReference type="HOGENOM" id="CLU_102617_3_0_1"/>
<sequence>MSDSNRQSFTDKVGSTMKPDSQKSGMEQAGDYVKGKMDSVASTMQPESEKSTTQQMGDTMSGNSNENQESLMDKAKNAMGMGGNKNSTQ</sequence>
<dbReference type="Proteomes" id="UP000054549">
    <property type="component" value="Unassembled WGS sequence"/>
</dbReference>
<dbReference type="EMBL" id="KN818225">
    <property type="protein sequence ID" value="KIL69883.1"/>
    <property type="molecule type" value="Genomic_DNA"/>
</dbReference>
<protein>
    <submittedName>
        <fullName evidence="2">Uncharacterized protein</fullName>
    </submittedName>
</protein>
<organism evidence="2 3">
    <name type="scientific">Amanita muscaria (strain Koide BX008)</name>
    <dbReference type="NCBI Taxonomy" id="946122"/>
    <lineage>
        <taxon>Eukaryota</taxon>
        <taxon>Fungi</taxon>
        <taxon>Dikarya</taxon>
        <taxon>Basidiomycota</taxon>
        <taxon>Agaricomycotina</taxon>
        <taxon>Agaricomycetes</taxon>
        <taxon>Agaricomycetidae</taxon>
        <taxon>Agaricales</taxon>
        <taxon>Pluteineae</taxon>
        <taxon>Amanitaceae</taxon>
        <taxon>Amanita</taxon>
    </lineage>
</organism>
<name>A0A0C2XLB5_AMAMK</name>
<dbReference type="STRING" id="946122.A0A0C2XLB5"/>
<feature type="compositionally biased region" description="Polar residues" evidence="1">
    <location>
        <begin position="1"/>
        <end position="10"/>
    </location>
</feature>
<evidence type="ECO:0000313" key="2">
    <source>
        <dbReference type="EMBL" id="KIL69883.1"/>
    </source>
</evidence>
<feature type="region of interest" description="Disordered" evidence="1">
    <location>
        <begin position="1"/>
        <end position="89"/>
    </location>
</feature>